<keyword evidence="2 8" id="KW-0489">Methyltransferase</keyword>
<evidence type="ECO:0000313" key="9">
    <source>
        <dbReference type="Ensembl" id="ENSSAUP00010065662.1"/>
    </source>
</evidence>
<dbReference type="SUPFAM" id="SSF53335">
    <property type="entry name" value="S-adenosyl-L-methionine-dependent methyltransferases"/>
    <property type="match status" value="1"/>
</dbReference>
<dbReference type="InterPro" id="IPR026113">
    <property type="entry name" value="METTL2/6/8-like"/>
</dbReference>
<evidence type="ECO:0000256" key="8">
    <source>
        <dbReference type="PIRNR" id="PIRNR037755"/>
    </source>
</evidence>
<keyword evidence="3 8" id="KW-0808">Transferase</keyword>
<comment type="function">
    <text evidence="8">S-adenosyl-L-methionine-dependent methyltransferase.</text>
</comment>
<reference evidence="9" key="2">
    <citation type="submission" date="2025-08" db="UniProtKB">
        <authorList>
            <consortium name="Ensembl"/>
        </authorList>
    </citation>
    <scope>IDENTIFICATION</scope>
</reference>
<comment type="catalytic activity">
    <reaction evidence="7">
        <text>cytidine(32) in tRNA(Thr) + S-adenosyl-L-methionine = N(3)-methylcytidine(32) in tRNA(Thr) + S-adenosyl-L-homocysteine + H(+)</text>
        <dbReference type="Rhea" id="RHEA:50960"/>
        <dbReference type="Rhea" id="RHEA-COMP:12850"/>
        <dbReference type="Rhea" id="RHEA-COMP:12852"/>
        <dbReference type="ChEBI" id="CHEBI:15378"/>
        <dbReference type="ChEBI" id="CHEBI:57856"/>
        <dbReference type="ChEBI" id="CHEBI:59789"/>
        <dbReference type="ChEBI" id="CHEBI:74894"/>
        <dbReference type="ChEBI" id="CHEBI:82748"/>
    </reaction>
    <physiologicalReaction direction="left-to-right" evidence="7">
        <dbReference type="Rhea" id="RHEA:50961"/>
    </physiologicalReaction>
</comment>
<evidence type="ECO:0000256" key="1">
    <source>
        <dbReference type="ARBA" id="ARBA00009725"/>
    </source>
</evidence>
<dbReference type="GO" id="GO:0008033">
    <property type="term" value="P:tRNA processing"/>
    <property type="evidence" value="ECO:0007669"/>
    <property type="project" value="UniProtKB-KW"/>
</dbReference>
<name>A0A671YPU8_SPAAU</name>
<organism evidence="9 10">
    <name type="scientific">Sparus aurata</name>
    <name type="common">Gilthead sea bream</name>
    <dbReference type="NCBI Taxonomy" id="8175"/>
    <lineage>
        <taxon>Eukaryota</taxon>
        <taxon>Metazoa</taxon>
        <taxon>Chordata</taxon>
        <taxon>Craniata</taxon>
        <taxon>Vertebrata</taxon>
        <taxon>Euteleostomi</taxon>
        <taxon>Actinopterygii</taxon>
        <taxon>Neopterygii</taxon>
        <taxon>Teleostei</taxon>
        <taxon>Neoteleostei</taxon>
        <taxon>Acanthomorphata</taxon>
        <taxon>Eupercaria</taxon>
        <taxon>Spariformes</taxon>
        <taxon>Sparidae</taxon>
        <taxon>Sparus</taxon>
    </lineage>
</organism>
<dbReference type="Ensembl" id="ENSSAUT00010068775.1">
    <property type="protein sequence ID" value="ENSSAUP00010065662.1"/>
    <property type="gene ID" value="ENSSAUG00010026260.1"/>
</dbReference>
<proteinExistence type="inferred from homology"/>
<dbReference type="AlphaFoldDB" id="A0A671YPU8"/>
<dbReference type="GeneTree" id="ENSGT00940000159683"/>
<evidence type="ECO:0000256" key="6">
    <source>
        <dbReference type="ARBA" id="ARBA00048054"/>
    </source>
</evidence>
<evidence type="ECO:0000256" key="5">
    <source>
        <dbReference type="ARBA" id="ARBA00022694"/>
    </source>
</evidence>
<evidence type="ECO:0000256" key="2">
    <source>
        <dbReference type="ARBA" id="ARBA00022603"/>
    </source>
</evidence>
<keyword evidence="4" id="KW-0949">S-adenosyl-L-methionine</keyword>
<dbReference type="Gene3D" id="3.40.50.150">
    <property type="entry name" value="Vaccinia Virus protein VP39"/>
    <property type="match status" value="1"/>
</dbReference>
<dbReference type="FunFam" id="3.40.50.150:FF:000145">
    <property type="entry name" value="Methyltransferase-like protein"/>
    <property type="match status" value="1"/>
</dbReference>
<dbReference type="EC" id="2.1.1.-" evidence="8"/>
<evidence type="ECO:0000256" key="7">
    <source>
        <dbReference type="ARBA" id="ARBA00049374"/>
    </source>
</evidence>
<evidence type="ECO:0000256" key="4">
    <source>
        <dbReference type="ARBA" id="ARBA00022691"/>
    </source>
</evidence>
<gene>
    <name evidence="9" type="primary">METTL8</name>
    <name evidence="9" type="synonym">mettl8</name>
</gene>
<reference evidence="9" key="1">
    <citation type="submission" date="2021-04" db="EMBL/GenBank/DDBJ databases">
        <authorList>
            <consortium name="Wellcome Sanger Institute Data Sharing"/>
        </authorList>
    </citation>
    <scope>NUCLEOTIDE SEQUENCE [LARGE SCALE GENOMIC DNA]</scope>
</reference>
<sequence length="344" mass="39749">MHTLRSSSVATLAKAVCKLSPRLKSTAGRPSAPLGSRFLTNPDDVFKHNMWDHVQWTEEDKENARQRIEENSCTQIPLKEQGKFDTDACQYWDKFYGRHQDKFFKDRNWLFLEFPELDQQAVLTTGSMPEKDDAATQTATFPGQHASFRILEVGCGVGNSVFPIINTIKEKDAFLYCCDFSPRAIQLVKDHPDYDDSVCHAFVHDVCEENTSMPFPPRSLDVILTVFVLSSIHPNRIQGVVNRLSTYLKHGGIFLFRDHGRYDFSQVRFKKGRCLSENFYTRGDGTCVYFFTKEEVHDLFSNAGLEEVQNLEDRRLQVNRREKVAMHRVWMQSKYRKLYPPSAP</sequence>
<reference evidence="9" key="3">
    <citation type="submission" date="2025-09" db="UniProtKB">
        <authorList>
            <consortium name="Ensembl"/>
        </authorList>
    </citation>
    <scope>IDENTIFICATION</scope>
</reference>
<evidence type="ECO:0000256" key="3">
    <source>
        <dbReference type="ARBA" id="ARBA00022679"/>
    </source>
</evidence>
<keyword evidence="5" id="KW-0819">tRNA processing</keyword>
<protein>
    <recommendedName>
        <fullName evidence="8">tRNA N(3)-cytidine methyltransferase</fullName>
        <ecNumber evidence="8">2.1.1.-</ecNumber>
    </recommendedName>
</protein>
<keyword evidence="10" id="KW-1185">Reference proteome</keyword>
<comment type="similarity">
    <text evidence="1 8">Belongs to the methyltransferase superfamily. METL family.</text>
</comment>
<dbReference type="PANTHER" id="PTHR22809:SF3">
    <property type="entry name" value="TRNA N(3)-METHYLCYTIDINE METHYLTRANSFERASE"/>
    <property type="match status" value="1"/>
</dbReference>
<comment type="catalytic activity">
    <reaction evidence="6">
        <text>cytidine(32) in tRNA(Arg)(CCU) + S-adenosyl-L-methionine = N(3)-methylcytidine(32) in tRNA(Arg)(CCU) + S-adenosyl-L-homocysteine + H(+)</text>
        <dbReference type="Rhea" id="RHEA:60912"/>
        <dbReference type="Rhea" id="RHEA-COMP:15710"/>
        <dbReference type="Rhea" id="RHEA-COMP:15712"/>
        <dbReference type="ChEBI" id="CHEBI:15378"/>
        <dbReference type="ChEBI" id="CHEBI:57856"/>
        <dbReference type="ChEBI" id="CHEBI:59789"/>
        <dbReference type="ChEBI" id="CHEBI:74894"/>
        <dbReference type="ChEBI" id="CHEBI:82748"/>
    </reaction>
    <physiologicalReaction direction="left-to-right" evidence="6">
        <dbReference type="Rhea" id="RHEA:60913"/>
    </physiologicalReaction>
</comment>
<dbReference type="Pfam" id="PF13489">
    <property type="entry name" value="Methyltransf_23"/>
    <property type="match status" value="1"/>
</dbReference>
<dbReference type="PANTHER" id="PTHR22809">
    <property type="entry name" value="METHYLTRANSFERASE-RELATED"/>
    <property type="match status" value="1"/>
</dbReference>
<dbReference type="Proteomes" id="UP000472265">
    <property type="component" value="Chromosome 9"/>
</dbReference>
<evidence type="ECO:0000313" key="10">
    <source>
        <dbReference type="Proteomes" id="UP000472265"/>
    </source>
</evidence>
<dbReference type="GO" id="GO:0032259">
    <property type="term" value="P:methylation"/>
    <property type="evidence" value="ECO:0007669"/>
    <property type="project" value="UniProtKB-KW"/>
</dbReference>
<dbReference type="CDD" id="cd02440">
    <property type="entry name" value="AdoMet_MTases"/>
    <property type="match status" value="1"/>
</dbReference>
<dbReference type="GO" id="GO:0052735">
    <property type="term" value="F:tRNA (cytidine-3-)-methyltransferase activity"/>
    <property type="evidence" value="ECO:0007669"/>
    <property type="project" value="TreeGrafter"/>
</dbReference>
<dbReference type="PIRSF" id="PIRSF037755">
    <property type="entry name" value="Mettl2_prd"/>
    <property type="match status" value="1"/>
</dbReference>
<dbReference type="InterPro" id="IPR029063">
    <property type="entry name" value="SAM-dependent_MTases_sf"/>
</dbReference>
<accession>A0A671YPU8</accession>